<dbReference type="InterPro" id="IPR052451">
    <property type="entry name" value="Ser/Thr_kinase-like"/>
</dbReference>
<dbReference type="Gene3D" id="1.10.510.10">
    <property type="entry name" value="Transferase(Phosphotransferase) domain 1"/>
    <property type="match status" value="1"/>
</dbReference>
<dbReference type="AlphaFoldDB" id="A0AAW2V2P5"/>
<evidence type="ECO:0000313" key="1">
    <source>
        <dbReference type="EMBL" id="KAL0423458.1"/>
    </source>
</evidence>
<dbReference type="PANTHER" id="PTHR48008">
    <property type="entry name" value="LEUCINE-RICH REPEAT RECEPTOR-LIKE PROTEIN KINASE IMK3-RELATED"/>
    <property type="match status" value="1"/>
</dbReference>
<accession>A0AAW2V2P5</accession>
<feature type="non-terminal residue" evidence="1">
    <location>
        <position position="1"/>
    </location>
</feature>
<proteinExistence type="predicted"/>
<name>A0AAW2V2P5_SESRA</name>
<organism evidence="1">
    <name type="scientific">Sesamum radiatum</name>
    <name type="common">Black benniseed</name>
    <dbReference type="NCBI Taxonomy" id="300843"/>
    <lineage>
        <taxon>Eukaryota</taxon>
        <taxon>Viridiplantae</taxon>
        <taxon>Streptophyta</taxon>
        <taxon>Embryophyta</taxon>
        <taxon>Tracheophyta</taxon>
        <taxon>Spermatophyta</taxon>
        <taxon>Magnoliopsida</taxon>
        <taxon>eudicotyledons</taxon>
        <taxon>Gunneridae</taxon>
        <taxon>Pentapetalae</taxon>
        <taxon>asterids</taxon>
        <taxon>lamiids</taxon>
        <taxon>Lamiales</taxon>
        <taxon>Pedaliaceae</taxon>
        <taxon>Sesamum</taxon>
    </lineage>
</organism>
<dbReference type="PANTHER" id="PTHR48008:SF14">
    <property type="entry name" value="PROTEIN KINASE DOMAIN-CONTAINING PROTEIN"/>
    <property type="match status" value="1"/>
</dbReference>
<comment type="caution">
    <text evidence="1">The sequence shown here is derived from an EMBL/GenBank/DDBJ whole genome shotgun (WGS) entry which is preliminary data.</text>
</comment>
<evidence type="ECO:0008006" key="2">
    <source>
        <dbReference type="Google" id="ProtNLM"/>
    </source>
</evidence>
<reference evidence="1" key="2">
    <citation type="journal article" date="2024" name="Plant">
        <title>Genomic evolution and insights into agronomic trait innovations of Sesamum species.</title>
        <authorList>
            <person name="Miao H."/>
            <person name="Wang L."/>
            <person name="Qu L."/>
            <person name="Liu H."/>
            <person name="Sun Y."/>
            <person name="Le M."/>
            <person name="Wang Q."/>
            <person name="Wei S."/>
            <person name="Zheng Y."/>
            <person name="Lin W."/>
            <person name="Duan Y."/>
            <person name="Cao H."/>
            <person name="Xiong S."/>
            <person name="Wang X."/>
            <person name="Wei L."/>
            <person name="Li C."/>
            <person name="Ma Q."/>
            <person name="Ju M."/>
            <person name="Zhao R."/>
            <person name="Li G."/>
            <person name="Mu C."/>
            <person name="Tian Q."/>
            <person name="Mei H."/>
            <person name="Zhang T."/>
            <person name="Gao T."/>
            <person name="Zhang H."/>
        </authorList>
    </citation>
    <scope>NUCLEOTIDE SEQUENCE</scope>
    <source>
        <strain evidence="1">G02</strain>
    </source>
</reference>
<gene>
    <name evidence="1" type="ORF">Sradi_0880600</name>
</gene>
<reference evidence="1" key="1">
    <citation type="submission" date="2020-06" db="EMBL/GenBank/DDBJ databases">
        <authorList>
            <person name="Li T."/>
            <person name="Hu X."/>
            <person name="Zhang T."/>
            <person name="Song X."/>
            <person name="Zhang H."/>
            <person name="Dai N."/>
            <person name="Sheng W."/>
            <person name="Hou X."/>
            <person name="Wei L."/>
        </authorList>
    </citation>
    <scope>NUCLEOTIDE SEQUENCE</scope>
    <source>
        <strain evidence="1">G02</strain>
        <tissue evidence="1">Leaf</tissue>
    </source>
</reference>
<sequence length="51" mass="5873">LVSTAVDVYIYGILLIETFTVKKPTDEMFSAELKMKSWVRKSYPNSIMQIS</sequence>
<protein>
    <recommendedName>
        <fullName evidence="2">Serine-threonine/tyrosine-protein kinase catalytic domain-containing protein</fullName>
    </recommendedName>
</protein>
<dbReference type="EMBL" id="JACGWJ010000004">
    <property type="protein sequence ID" value="KAL0423458.1"/>
    <property type="molecule type" value="Genomic_DNA"/>
</dbReference>